<dbReference type="InterPro" id="IPR035923">
    <property type="entry name" value="TT1751-like_sf"/>
</dbReference>
<dbReference type="PANTHER" id="PTHR38342">
    <property type="entry name" value="SLR5037 PROTEIN"/>
    <property type="match status" value="1"/>
</dbReference>
<evidence type="ECO:0000259" key="1">
    <source>
        <dbReference type="Pfam" id="PF03625"/>
    </source>
</evidence>
<protein>
    <submittedName>
        <fullName evidence="2">Uncharacterized conserved protein, DUF302 family</fullName>
    </submittedName>
</protein>
<keyword evidence="3" id="KW-1185">Reference proteome</keyword>
<dbReference type="CDD" id="cd14797">
    <property type="entry name" value="DUF302"/>
    <property type="match status" value="1"/>
</dbReference>
<feature type="domain" description="DUF302" evidence="1">
    <location>
        <begin position="41"/>
        <end position="103"/>
    </location>
</feature>
<sequence length="133" mass="14262">MPAFTAPPAVVTVKSRFDFDRTVNLVTEALTSRGMTIFADIDQAAAAAQSGTTLRPTRLILFGNPRGGTPVMQANPHAALELPLKIVIWQDAQEPVCVDYLDPGALLSERYGIDPALTGAFKQVAQLLAQTLQ</sequence>
<dbReference type="Proteomes" id="UP000198638">
    <property type="component" value="Unassembled WGS sequence"/>
</dbReference>
<gene>
    <name evidence="2" type="ORF">SAMN05192564_106104</name>
</gene>
<accession>A0A1H4GLY6</accession>
<evidence type="ECO:0000313" key="2">
    <source>
        <dbReference type="EMBL" id="SEB10010.1"/>
    </source>
</evidence>
<dbReference type="SUPFAM" id="SSF103247">
    <property type="entry name" value="TT1751-like"/>
    <property type="match status" value="1"/>
</dbReference>
<dbReference type="AlphaFoldDB" id="A0A1H4GLY6"/>
<evidence type="ECO:0000313" key="3">
    <source>
        <dbReference type="Proteomes" id="UP000198638"/>
    </source>
</evidence>
<proteinExistence type="predicted"/>
<dbReference type="InterPro" id="IPR005180">
    <property type="entry name" value="DUF302"/>
</dbReference>
<dbReference type="EMBL" id="FNRQ01000006">
    <property type="protein sequence ID" value="SEB10010.1"/>
    <property type="molecule type" value="Genomic_DNA"/>
</dbReference>
<dbReference type="STRING" id="83784.SAMN05192564_106104"/>
<organism evidence="2 3">
    <name type="scientific">Paraburkholderia sartisoli</name>
    <dbReference type="NCBI Taxonomy" id="83784"/>
    <lineage>
        <taxon>Bacteria</taxon>
        <taxon>Pseudomonadati</taxon>
        <taxon>Pseudomonadota</taxon>
        <taxon>Betaproteobacteria</taxon>
        <taxon>Burkholderiales</taxon>
        <taxon>Burkholderiaceae</taxon>
        <taxon>Paraburkholderia</taxon>
    </lineage>
</organism>
<name>A0A1H4GLY6_9BURK</name>
<dbReference type="RefSeq" id="WP_245753383.1">
    <property type="nucleotide sequence ID" value="NZ_FNRQ01000006.1"/>
</dbReference>
<dbReference type="Gene3D" id="3.30.310.70">
    <property type="entry name" value="TT1751-like domain"/>
    <property type="match status" value="1"/>
</dbReference>
<reference evidence="3" key="1">
    <citation type="submission" date="2016-10" db="EMBL/GenBank/DDBJ databases">
        <authorList>
            <person name="Varghese N."/>
            <person name="Submissions S."/>
        </authorList>
    </citation>
    <scope>NUCLEOTIDE SEQUENCE [LARGE SCALE GENOMIC DNA]</scope>
    <source>
        <strain evidence="3">LMG 24000</strain>
    </source>
</reference>
<dbReference type="PANTHER" id="PTHR38342:SF2">
    <property type="entry name" value="INNER MEMBRANE OR EXPORTED"/>
    <property type="match status" value="1"/>
</dbReference>
<dbReference type="Pfam" id="PF03625">
    <property type="entry name" value="DUF302"/>
    <property type="match status" value="1"/>
</dbReference>